<dbReference type="AlphaFoldDB" id="A0AAN8RPZ3"/>
<evidence type="ECO:0000256" key="1">
    <source>
        <dbReference type="ARBA" id="ARBA00004173"/>
    </source>
</evidence>
<evidence type="ECO:0000313" key="8">
    <source>
        <dbReference type="Proteomes" id="UP001313282"/>
    </source>
</evidence>
<evidence type="ECO:0000256" key="3">
    <source>
        <dbReference type="ARBA" id="ARBA00022946"/>
    </source>
</evidence>
<gene>
    <name evidence="7" type="ORF">TWF718_003959</name>
</gene>
<dbReference type="PANTHER" id="PTHR46203:SF1">
    <property type="entry name" value="MITOCHONDRIAL TRANSLATION RELEASE FACTOR IN RESCUE"/>
    <property type="match status" value="1"/>
</dbReference>
<keyword evidence="3" id="KW-0809">Transit peptide</keyword>
<feature type="domain" description="Prokaryotic-type class I peptide chain release factors" evidence="6">
    <location>
        <begin position="62"/>
        <end position="142"/>
    </location>
</feature>
<evidence type="ECO:0000256" key="5">
    <source>
        <dbReference type="SAM" id="MobiDB-lite"/>
    </source>
</evidence>
<dbReference type="SUPFAM" id="SSF75620">
    <property type="entry name" value="Release factor"/>
    <property type="match status" value="1"/>
</dbReference>
<comment type="similarity">
    <text evidence="2">Belongs to the prokaryotic/mitochondrial release factor family.</text>
</comment>
<dbReference type="Gene3D" id="3.30.160.20">
    <property type="match status" value="1"/>
</dbReference>
<feature type="region of interest" description="Disordered" evidence="5">
    <location>
        <begin position="124"/>
        <end position="222"/>
    </location>
</feature>
<organism evidence="7 8">
    <name type="scientific">Orbilia javanica</name>
    <dbReference type="NCBI Taxonomy" id="47235"/>
    <lineage>
        <taxon>Eukaryota</taxon>
        <taxon>Fungi</taxon>
        <taxon>Dikarya</taxon>
        <taxon>Ascomycota</taxon>
        <taxon>Pezizomycotina</taxon>
        <taxon>Orbiliomycetes</taxon>
        <taxon>Orbiliales</taxon>
        <taxon>Orbiliaceae</taxon>
        <taxon>Orbilia</taxon>
    </lineage>
</organism>
<dbReference type="InterPro" id="IPR045853">
    <property type="entry name" value="Pep_chain_release_fac_I_sf"/>
</dbReference>
<dbReference type="GO" id="GO:0005739">
    <property type="term" value="C:mitochondrion"/>
    <property type="evidence" value="ECO:0007669"/>
    <property type="project" value="UniProtKB-SubCell"/>
</dbReference>
<protein>
    <recommendedName>
        <fullName evidence="6">Prokaryotic-type class I peptide chain release factors domain-containing protein</fullName>
    </recommendedName>
</protein>
<keyword evidence="8" id="KW-1185">Reference proteome</keyword>
<dbReference type="InterPro" id="IPR052405">
    <property type="entry name" value="Mito_Transl_Release_Factor"/>
</dbReference>
<dbReference type="EMBL" id="JAVHNR010000002">
    <property type="protein sequence ID" value="KAK6350772.1"/>
    <property type="molecule type" value="Genomic_DNA"/>
</dbReference>
<dbReference type="GO" id="GO:0003747">
    <property type="term" value="F:translation release factor activity"/>
    <property type="evidence" value="ECO:0007669"/>
    <property type="project" value="InterPro"/>
</dbReference>
<accession>A0AAN8RPZ3</accession>
<evidence type="ECO:0000259" key="6">
    <source>
        <dbReference type="Pfam" id="PF00472"/>
    </source>
</evidence>
<dbReference type="Pfam" id="PF00472">
    <property type="entry name" value="RF-1"/>
    <property type="match status" value="1"/>
</dbReference>
<proteinExistence type="inferred from homology"/>
<sequence length="222" mass="24791">MACPNMLLSTYGTSLLFRSSRLRLCENAFTRSLNTTALLCKKQMPPRPKVDENEIEERFLKGSKVNKTSSAVQLRHIPTGIVVKSQETRSREQNRKKARELLAAKLEDLEKGEQSRNNIINEVKKKKKASKRKKSLRKYRKLDEAKTATAGQITAGDGATSIVAGELEAGEEDEEDDDVFEESDEEDDEEGDEDGEAGHGEGFEEDSHIMQGQGKKDVSNES</sequence>
<dbReference type="GO" id="GO:0032543">
    <property type="term" value="P:mitochondrial translation"/>
    <property type="evidence" value="ECO:0007669"/>
    <property type="project" value="UniProtKB-ARBA"/>
</dbReference>
<dbReference type="Proteomes" id="UP001313282">
    <property type="component" value="Unassembled WGS sequence"/>
</dbReference>
<comment type="caution">
    <text evidence="7">The sequence shown here is derived from an EMBL/GenBank/DDBJ whole genome shotgun (WGS) entry which is preliminary data.</text>
</comment>
<dbReference type="PANTHER" id="PTHR46203">
    <property type="entry name" value="PROBABLE PEPTIDE CHAIN RELEASE FACTOR C12ORF65"/>
    <property type="match status" value="1"/>
</dbReference>
<evidence type="ECO:0000256" key="2">
    <source>
        <dbReference type="ARBA" id="ARBA00010835"/>
    </source>
</evidence>
<evidence type="ECO:0000256" key="4">
    <source>
        <dbReference type="ARBA" id="ARBA00023128"/>
    </source>
</evidence>
<feature type="compositionally biased region" description="Basic residues" evidence="5">
    <location>
        <begin position="124"/>
        <end position="140"/>
    </location>
</feature>
<feature type="compositionally biased region" description="Acidic residues" evidence="5">
    <location>
        <begin position="168"/>
        <end position="195"/>
    </location>
</feature>
<feature type="compositionally biased region" description="Basic and acidic residues" evidence="5">
    <location>
        <begin position="196"/>
        <end position="222"/>
    </location>
</feature>
<keyword evidence="4" id="KW-0496">Mitochondrion</keyword>
<evidence type="ECO:0000313" key="7">
    <source>
        <dbReference type="EMBL" id="KAK6350772.1"/>
    </source>
</evidence>
<name>A0AAN8RPZ3_9PEZI</name>
<dbReference type="InterPro" id="IPR000352">
    <property type="entry name" value="Pep_chain_release_fac_I"/>
</dbReference>
<reference evidence="7 8" key="1">
    <citation type="submission" date="2019-10" db="EMBL/GenBank/DDBJ databases">
        <authorList>
            <person name="Palmer J.M."/>
        </authorList>
    </citation>
    <scope>NUCLEOTIDE SEQUENCE [LARGE SCALE GENOMIC DNA]</scope>
    <source>
        <strain evidence="7 8">TWF718</strain>
    </source>
</reference>
<comment type="subcellular location">
    <subcellularLocation>
        <location evidence="1">Mitochondrion</location>
    </subcellularLocation>
</comment>